<evidence type="ECO:0000313" key="2">
    <source>
        <dbReference type="EMBL" id="RPA26150.1"/>
    </source>
</evidence>
<dbReference type="EMBL" id="RKJW01000002">
    <property type="protein sequence ID" value="RPA26150.1"/>
    <property type="molecule type" value="Genomic_DNA"/>
</dbReference>
<dbReference type="AlphaFoldDB" id="A0AAX1X6R4"/>
<name>A0AAX1X6R4_BURML</name>
<dbReference type="Proteomes" id="UP000269379">
    <property type="component" value="Chromosome 1"/>
</dbReference>
<feature type="region of interest" description="Disordered" evidence="1">
    <location>
        <begin position="1"/>
        <end position="38"/>
    </location>
</feature>
<protein>
    <submittedName>
        <fullName evidence="2">Uncharacterized protein</fullName>
    </submittedName>
</protein>
<proteinExistence type="predicted"/>
<comment type="caution">
    <text evidence="2">The sequence shown here is derived from an EMBL/GenBank/DDBJ whole genome shotgun (WGS) entry which is preliminary data.</text>
</comment>
<organism evidence="2 3">
    <name type="scientific">Burkholderia mallei</name>
    <name type="common">Pseudomonas mallei</name>
    <dbReference type="NCBI Taxonomy" id="13373"/>
    <lineage>
        <taxon>Bacteria</taxon>
        <taxon>Pseudomonadati</taxon>
        <taxon>Pseudomonadota</taxon>
        <taxon>Betaproteobacteria</taxon>
        <taxon>Burkholderiales</taxon>
        <taxon>Burkholderiaceae</taxon>
        <taxon>Burkholderia</taxon>
        <taxon>pseudomallei group</taxon>
    </lineage>
</organism>
<reference evidence="3" key="1">
    <citation type="submission" date="2018-10" db="EMBL/GenBank/DDBJ databases">
        <title>FDA dAtabase for Regulatory Grade micrObial Sequences (FDA-ARGOS): Supporting development and validation of Infectious Disease Dx tests.</title>
        <authorList>
            <person name="Minogue T."/>
            <person name="Wolcott M."/>
            <person name="Wasieloski L."/>
            <person name="Aguilar W."/>
            <person name="Moore D."/>
            <person name="Jaissle J."/>
            <person name="Tallon L."/>
            <person name="Sadzewicz L."/>
            <person name="Zhao X."/>
            <person name="Vavikolanu K."/>
            <person name="Mehta A."/>
            <person name="Aluvathingal J."/>
            <person name="Nadendla S."/>
            <person name="Yan Y."/>
            <person name="Sichtig H."/>
        </authorList>
    </citation>
    <scope>NUCLEOTIDE SEQUENCE [LARGE SCALE GENOMIC DNA]</scope>
    <source>
        <strain evidence="3">FDAARGOS_588</strain>
    </source>
</reference>
<sequence length="68" mass="7424">MGDDCPLPLPLPRGRDGRRSRRVAMVKSRSVAGRRPRRLLSQGERAAAIGDGMCRLPTDTHSANLNPC</sequence>
<gene>
    <name evidence="2" type="ORF">EGT70_25325</name>
</gene>
<evidence type="ECO:0000256" key="1">
    <source>
        <dbReference type="SAM" id="MobiDB-lite"/>
    </source>
</evidence>
<evidence type="ECO:0000313" key="3">
    <source>
        <dbReference type="Proteomes" id="UP000269379"/>
    </source>
</evidence>
<accession>A0AAX1X6R4</accession>